<accession>A0A645FT36</accession>
<proteinExistence type="predicted"/>
<gene>
    <name evidence="1" type="ORF">SDC9_163954</name>
</gene>
<dbReference type="AlphaFoldDB" id="A0A645FT36"/>
<reference evidence="1" key="1">
    <citation type="submission" date="2019-08" db="EMBL/GenBank/DDBJ databases">
        <authorList>
            <person name="Kucharzyk K."/>
            <person name="Murdoch R.W."/>
            <person name="Higgins S."/>
            <person name="Loffler F."/>
        </authorList>
    </citation>
    <scope>NUCLEOTIDE SEQUENCE</scope>
</reference>
<evidence type="ECO:0000313" key="1">
    <source>
        <dbReference type="EMBL" id="MPN16609.1"/>
    </source>
</evidence>
<protein>
    <submittedName>
        <fullName evidence="1">Uncharacterized protein</fullName>
    </submittedName>
</protein>
<name>A0A645FT36_9ZZZZ</name>
<organism evidence="1">
    <name type="scientific">bioreactor metagenome</name>
    <dbReference type="NCBI Taxonomy" id="1076179"/>
    <lineage>
        <taxon>unclassified sequences</taxon>
        <taxon>metagenomes</taxon>
        <taxon>ecological metagenomes</taxon>
    </lineage>
</organism>
<dbReference type="EMBL" id="VSSQ01063594">
    <property type="protein sequence ID" value="MPN16609.1"/>
    <property type="molecule type" value="Genomic_DNA"/>
</dbReference>
<sequence length="55" mass="6087">MICFSTKLRAYFKSSIMTFTASNTTANPYDTSKGCSYSIALGIVFYVSDLGEKQQ</sequence>
<comment type="caution">
    <text evidence="1">The sequence shown here is derived from an EMBL/GenBank/DDBJ whole genome shotgun (WGS) entry which is preliminary data.</text>
</comment>